<reference evidence="6" key="1">
    <citation type="submission" date="2016-10" db="EMBL/GenBank/DDBJ databases">
        <authorList>
            <person name="Varghese N."/>
            <person name="Submissions S."/>
        </authorList>
    </citation>
    <scope>NUCLEOTIDE SEQUENCE [LARGE SCALE GENOMIC DNA]</scope>
    <source>
        <strain evidence="6">CGMCC 1.11101</strain>
    </source>
</reference>
<dbReference type="InterPro" id="IPR003018">
    <property type="entry name" value="GAF"/>
</dbReference>
<dbReference type="InterPro" id="IPR036890">
    <property type="entry name" value="HATPase_C_sf"/>
</dbReference>
<dbReference type="GO" id="GO:0046983">
    <property type="term" value="F:protein dimerization activity"/>
    <property type="evidence" value="ECO:0007669"/>
    <property type="project" value="InterPro"/>
</dbReference>
<evidence type="ECO:0000256" key="1">
    <source>
        <dbReference type="ARBA" id="ARBA00022679"/>
    </source>
</evidence>
<dbReference type="SUPFAM" id="SSF55874">
    <property type="entry name" value="ATPase domain of HSP90 chaperone/DNA topoisomerase II/histidine kinase"/>
    <property type="match status" value="1"/>
</dbReference>
<keyword evidence="3" id="KW-0902">Two-component regulatory system</keyword>
<proteinExistence type="predicted"/>
<dbReference type="PANTHER" id="PTHR24421:SF56">
    <property type="entry name" value="OXYGEN SENSOR HISTIDINE KINASE RESPONSE REGULATOR DOST"/>
    <property type="match status" value="1"/>
</dbReference>
<feature type="domain" description="GAF" evidence="4">
    <location>
        <begin position="53"/>
        <end position="199"/>
    </location>
</feature>
<dbReference type="STRING" id="995034.SAMN05216219_1187"/>
<dbReference type="InterPro" id="IPR029016">
    <property type="entry name" value="GAF-like_dom_sf"/>
</dbReference>
<feature type="domain" description="GAF" evidence="4">
    <location>
        <begin position="218"/>
        <end position="360"/>
    </location>
</feature>
<sequence length="564" mass="59907">MTEEGFLTFPEEPRAKLDEALSDLVTRASDVLATQGRLRALLKANQLISQQLDLPVVLRRIVETAIDLVRAEFGALGVIGQEGNLEQFIHVGMGTADVERIGHLPEGHGLLGALIVDPHPIRLSHLADDERYSGFPAHHPRMDSFLGVPILVGDRVFGNLYLTNAAAGEFSSDDEELVKALAATAGFAIDNARMFANAQRRQAWFAASAELTVAVAGATDDPLELVVERVRQVACADLVRVLIPSRDSESMIIVRARGQDEDSIVGLEISRKGSVPGRVLQSGKPLLLNEDQVPGASKTLGLGPTMAVPLSTAGKTSGVLAVSRLPGGVPFAPEDLEMVADLAGRVGIALELAAARSDRQHIALMEERGRIARDLHDHVIQQLFATGLELQSIAGTLPAGGGPERLEQAISHIDQSIGQIRTAVFALAPKSRGGQISVRHRIIDLVGELGSALTEKPWVSFEGPVDLVIVGALADDVLAVVRESLTNVAKHASATKASLVVAIRDSGVEIEVQNDGAGHPSARSSGLTNLRERALSRGGDATFSSTDGAATFRWYVPINGRHDA</sequence>
<dbReference type="GO" id="GO:0016020">
    <property type="term" value="C:membrane"/>
    <property type="evidence" value="ECO:0007669"/>
    <property type="project" value="InterPro"/>
</dbReference>
<dbReference type="SUPFAM" id="SSF55781">
    <property type="entry name" value="GAF domain-like"/>
    <property type="match status" value="2"/>
</dbReference>
<dbReference type="InterPro" id="IPR050482">
    <property type="entry name" value="Sensor_HK_TwoCompSys"/>
</dbReference>
<dbReference type="GO" id="GO:0000155">
    <property type="term" value="F:phosphorelay sensor kinase activity"/>
    <property type="evidence" value="ECO:0007669"/>
    <property type="project" value="InterPro"/>
</dbReference>
<gene>
    <name evidence="5" type="ORF">SAMN05216219_1187</name>
</gene>
<organism evidence="5 6">
    <name type="scientific">Mycetocola miduiensis</name>
    <dbReference type="NCBI Taxonomy" id="995034"/>
    <lineage>
        <taxon>Bacteria</taxon>
        <taxon>Bacillati</taxon>
        <taxon>Actinomycetota</taxon>
        <taxon>Actinomycetes</taxon>
        <taxon>Micrococcales</taxon>
        <taxon>Microbacteriaceae</taxon>
        <taxon>Mycetocola</taxon>
    </lineage>
</organism>
<dbReference type="Pfam" id="PF07730">
    <property type="entry name" value="HisKA_3"/>
    <property type="match status" value="1"/>
</dbReference>
<evidence type="ECO:0000259" key="4">
    <source>
        <dbReference type="SMART" id="SM00065"/>
    </source>
</evidence>
<dbReference type="Pfam" id="PF13185">
    <property type="entry name" value="GAF_2"/>
    <property type="match status" value="1"/>
</dbReference>
<dbReference type="Gene3D" id="1.20.5.1930">
    <property type="match status" value="1"/>
</dbReference>
<evidence type="ECO:0000256" key="3">
    <source>
        <dbReference type="ARBA" id="ARBA00023012"/>
    </source>
</evidence>
<evidence type="ECO:0000313" key="6">
    <source>
        <dbReference type="Proteomes" id="UP000198867"/>
    </source>
</evidence>
<dbReference type="PANTHER" id="PTHR24421">
    <property type="entry name" value="NITRATE/NITRITE SENSOR PROTEIN NARX-RELATED"/>
    <property type="match status" value="1"/>
</dbReference>
<dbReference type="Gene3D" id="3.30.450.40">
    <property type="match status" value="2"/>
</dbReference>
<protein>
    <submittedName>
        <fullName evidence="5">GAF domain-containing protein</fullName>
    </submittedName>
</protein>
<dbReference type="EMBL" id="FOVM01000002">
    <property type="protein sequence ID" value="SFN55250.1"/>
    <property type="molecule type" value="Genomic_DNA"/>
</dbReference>
<accession>A0A1I4ZYR0</accession>
<keyword evidence="6" id="KW-1185">Reference proteome</keyword>
<keyword evidence="1" id="KW-0808">Transferase</keyword>
<evidence type="ECO:0000256" key="2">
    <source>
        <dbReference type="ARBA" id="ARBA00022777"/>
    </source>
</evidence>
<dbReference type="RefSeq" id="WP_177216735.1">
    <property type="nucleotide sequence ID" value="NZ_FOVM01000002.1"/>
</dbReference>
<evidence type="ECO:0000313" key="5">
    <source>
        <dbReference type="EMBL" id="SFN55250.1"/>
    </source>
</evidence>
<name>A0A1I4ZYR0_9MICO</name>
<dbReference type="Pfam" id="PF01590">
    <property type="entry name" value="GAF"/>
    <property type="match status" value="1"/>
</dbReference>
<dbReference type="SMART" id="SM00065">
    <property type="entry name" value="GAF"/>
    <property type="match status" value="2"/>
</dbReference>
<dbReference type="AlphaFoldDB" id="A0A1I4ZYR0"/>
<dbReference type="Proteomes" id="UP000198867">
    <property type="component" value="Unassembled WGS sequence"/>
</dbReference>
<dbReference type="CDD" id="cd16917">
    <property type="entry name" value="HATPase_UhpB-NarQ-NarX-like"/>
    <property type="match status" value="1"/>
</dbReference>
<dbReference type="Gene3D" id="3.30.565.10">
    <property type="entry name" value="Histidine kinase-like ATPase, C-terminal domain"/>
    <property type="match status" value="1"/>
</dbReference>
<dbReference type="InterPro" id="IPR011712">
    <property type="entry name" value="Sig_transdc_His_kin_sub3_dim/P"/>
</dbReference>
<keyword evidence="2" id="KW-0418">Kinase</keyword>